<dbReference type="Pfam" id="PF06558">
    <property type="entry name" value="SecM"/>
    <property type="match status" value="1"/>
</dbReference>
<evidence type="ECO:0000256" key="4">
    <source>
        <dbReference type="HAMAP-Rule" id="MF_01332"/>
    </source>
</evidence>
<gene>
    <name evidence="4 6" type="primary">secM</name>
    <name evidence="6" type="ORF">SSYIS1_14530</name>
</gene>
<keyword evidence="3 4" id="KW-0574">Periplasm</keyword>
<feature type="transmembrane region" description="Helical" evidence="5">
    <location>
        <begin position="23"/>
        <end position="43"/>
    </location>
</feature>
<dbReference type="HAMAP" id="MF_01332">
    <property type="entry name" value="SecM"/>
    <property type="match status" value="1"/>
</dbReference>
<dbReference type="AlphaFoldDB" id="A0A455VMR7"/>
<dbReference type="GO" id="GO:0005829">
    <property type="term" value="C:cytosol"/>
    <property type="evidence" value="ECO:0007669"/>
    <property type="project" value="UniProtKB-SubCell"/>
</dbReference>
<comment type="function">
    <text evidence="4">Regulates secA expression by translational coupling of the secM secA operon. Translational pausing at a specific Pro residue 5 residues before the end of the protein may allow disruption of a mRNA repressor helix that normally suppresses secA translation initiation.</text>
</comment>
<evidence type="ECO:0000256" key="2">
    <source>
        <dbReference type="ARBA" id="ARBA00022729"/>
    </source>
</evidence>
<dbReference type="InterPro" id="IPR009502">
    <property type="entry name" value="SecM"/>
</dbReference>
<keyword evidence="1 4" id="KW-0963">Cytoplasm</keyword>
<keyword evidence="2" id="KW-0732">Signal</keyword>
<evidence type="ECO:0000313" key="7">
    <source>
        <dbReference type="Proteomes" id="UP000324392"/>
    </source>
</evidence>
<dbReference type="GO" id="GO:0045182">
    <property type="term" value="F:translation regulator activity"/>
    <property type="evidence" value="ECO:0007669"/>
    <property type="project" value="InterPro"/>
</dbReference>
<dbReference type="Proteomes" id="UP000324392">
    <property type="component" value="Chromosome"/>
</dbReference>
<sequence length="185" mass="20367">MAPADCNLVIGILNRWRQFGRRYFWPHLLLGMVAATLGIPSSLAGKTDPAALPSTSSSFNRQNSASSAYNRLVLLQEARSRPAFSVDYWHQHALRTIIRHLSFALAPQTVYMRGLENETEAVEPPSQVAQLALLSTLNALLTHEPKPPTIIRYIHYNVLPALALHQTGLWLAQVLGIRAGPGVLG</sequence>
<keyword evidence="5" id="KW-1133">Transmembrane helix</keyword>
<evidence type="ECO:0000256" key="5">
    <source>
        <dbReference type="SAM" id="Phobius"/>
    </source>
</evidence>
<keyword evidence="5" id="KW-0472">Membrane</keyword>
<accession>A0A455VMR7</accession>
<comment type="subcellular location">
    <subcellularLocation>
        <location evidence="4">Cytoplasm</location>
        <location evidence="4">Cytosol</location>
    </subcellularLocation>
    <subcellularLocation>
        <location evidence="4">Periplasm</location>
    </subcellularLocation>
    <text evidence="4">The active form is cytosolic, while the periplasmic form is rapidly degraded, mainly by the tail-specific protease.</text>
</comment>
<reference evidence="6 7" key="1">
    <citation type="submission" date="2019-03" db="EMBL/GenBank/DDBJ databases">
        <title>The genome sequence of Candidatus Serratia symbiotica strain IS.</title>
        <authorList>
            <person name="Nikoh N."/>
            <person name="Koga R."/>
            <person name="Oshima K."/>
            <person name="Hattori M."/>
            <person name="Fukatsu T."/>
        </authorList>
    </citation>
    <scope>NUCLEOTIDE SEQUENCE [LARGE SCALE GENOMIC DNA]</scope>
    <source>
        <strain evidence="6 7">IS</strain>
    </source>
</reference>
<keyword evidence="5" id="KW-0812">Transmembrane</keyword>
<dbReference type="GO" id="GO:0042597">
    <property type="term" value="C:periplasmic space"/>
    <property type="evidence" value="ECO:0007669"/>
    <property type="project" value="UniProtKB-SubCell"/>
</dbReference>
<evidence type="ECO:0000256" key="1">
    <source>
        <dbReference type="ARBA" id="ARBA00022490"/>
    </source>
</evidence>
<evidence type="ECO:0000313" key="6">
    <source>
        <dbReference type="EMBL" id="BBI91968.1"/>
    </source>
</evidence>
<dbReference type="EMBL" id="AP019531">
    <property type="protein sequence ID" value="BBI91968.1"/>
    <property type="molecule type" value="Genomic_DNA"/>
</dbReference>
<evidence type="ECO:0000256" key="3">
    <source>
        <dbReference type="ARBA" id="ARBA00022764"/>
    </source>
</evidence>
<protein>
    <recommendedName>
        <fullName evidence="4">Secretion monitor</fullName>
    </recommendedName>
</protein>
<dbReference type="PIRSF" id="PIRSF004572">
    <property type="entry name" value="SecM"/>
    <property type="match status" value="1"/>
</dbReference>
<dbReference type="NCBIfam" id="NF002799">
    <property type="entry name" value="PRK02943.1-1"/>
    <property type="match status" value="1"/>
</dbReference>
<comment type="similarity">
    <text evidence="4">Belongs to the SecM family.</text>
</comment>
<proteinExistence type="inferred from homology"/>
<organism evidence="6 7">
    <name type="scientific">Serratia symbiotica</name>
    <dbReference type="NCBI Taxonomy" id="138074"/>
    <lineage>
        <taxon>Bacteria</taxon>
        <taxon>Pseudomonadati</taxon>
        <taxon>Pseudomonadota</taxon>
        <taxon>Gammaproteobacteria</taxon>
        <taxon>Enterobacterales</taxon>
        <taxon>Yersiniaceae</taxon>
        <taxon>Serratia</taxon>
    </lineage>
</organism>
<name>A0A455VMR7_9GAMM</name>